<dbReference type="SUPFAM" id="SSF52425">
    <property type="entry name" value="Cryptochrome/photolyase, N-terminal domain"/>
    <property type="match status" value="1"/>
</dbReference>
<evidence type="ECO:0000256" key="10">
    <source>
        <dbReference type="ARBA" id="ARBA00023204"/>
    </source>
</evidence>
<dbReference type="HOGENOM" id="CLU_026342_2_1_12"/>
<dbReference type="PROSITE" id="PS51645">
    <property type="entry name" value="PHR_CRY_ALPHA_BETA"/>
    <property type="match status" value="1"/>
</dbReference>
<keyword evidence="7" id="KW-0227">DNA damage</keyword>
<evidence type="ECO:0000256" key="4">
    <source>
        <dbReference type="ARBA" id="ARBA00013149"/>
    </source>
</evidence>
<dbReference type="GO" id="GO:0003677">
    <property type="term" value="F:DNA binding"/>
    <property type="evidence" value="ECO:0007669"/>
    <property type="project" value="UniProtKB-KW"/>
</dbReference>
<dbReference type="InterPro" id="IPR036134">
    <property type="entry name" value="Crypto/Photolyase_FAD-like_sf"/>
</dbReference>
<dbReference type="GO" id="GO:0000719">
    <property type="term" value="P:photoreactive repair"/>
    <property type="evidence" value="ECO:0007669"/>
    <property type="project" value="TreeGrafter"/>
</dbReference>
<dbReference type="GO" id="GO:0003904">
    <property type="term" value="F:deoxyribodipyrimidine photo-lyase activity"/>
    <property type="evidence" value="ECO:0007669"/>
    <property type="project" value="UniProtKB-EC"/>
</dbReference>
<dbReference type="EMBL" id="CP003155">
    <property type="protein sequence ID" value="AEV30087.1"/>
    <property type="molecule type" value="Genomic_DNA"/>
</dbReference>
<evidence type="ECO:0000256" key="8">
    <source>
        <dbReference type="ARBA" id="ARBA00022827"/>
    </source>
</evidence>
<dbReference type="RefSeq" id="WP_014270928.1">
    <property type="nucleotide sequence ID" value="NC_016633.1"/>
</dbReference>
<dbReference type="InterPro" id="IPR006050">
    <property type="entry name" value="DNA_photolyase_N"/>
</dbReference>
<evidence type="ECO:0000259" key="14">
    <source>
        <dbReference type="PROSITE" id="PS51645"/>
    </source>
</evidence>
<dbReference type="InterPro" id="IPR014729">
    <property type="entry name" value="Rossmann-like_a/b/a_fold"/>
</dbReference>
<keyword evidence="10" id="KW-0234">DNA repair</keyword>
<comment type="similarity">
    <text evidence="3">Belongs to the DNA photolyase class-2 family.</text>
</comment>
<evidence type="ECO:0000256" key="1">
    <source>
        <dbReference type="ARBA" id="ARBA00001932"/>
    </source>
</evidence>
<dbReference type="EC" id="4.1.99.3" evidence="4"/>
<feature type="domain" description="Photolyase/cryptochrome alpha/beta" evidence="14">
    <location>
        <begin position="64"/>
        <end position="192"/>
    </location>
</feature>
<comment type="cofactor">
    <cofactor evidence="1">
        <name>(6R)-5,10-methylene-5,6,7,8-tetrahydrofolate</name>
        <dbReference type="ChEBI" id="CHEBI:15636"/>
    </cofactor>
</comment>
<evidence type="ECO:0000313" key="16">
    <source>
        <dbReference type="Proteomes" id="UP000005632"/>
    </source>
</evidence>
<dbReference type="SUPFAM" id="SSF48173">
    <property type="entry name" value="Cryptochrome/photolyase FAD-binding domain"/>
    <property type="match status" value="1"/>
</dbReference>
<comment type="catalytic activity">
    <reaction evidence="13">
        <text>cyclobutadipyrimidine (in DNA) = 2 pyrimidine residues (in DNA).</text>
        <dbReference type="EC" id="4.1.99.3"/>
    </reaction>
</comment>
<dbReference type="Gene3D" id="1.10.579.10">
    <property type="entry name" value="DNA Cyclobutane Dipyrimidine Photolyase, subunit A, domain 3"/>
    <property type="match status" value="1"/>
</dbReference>
<keyword evidence="16" id="KW-1185">Reference proteome</keyword>
<dbReference type="FunFam" id="1.10.579.10:FF:000002">
    <property type="entry name" value="Deoxyribodipyrimidine photolyase"/>
    <property type="match status" value="1"/>
</dbReference>
<dbReference type="InterPro" id="IPR032673">
    <property type="entry name" value="DNA_photolyase_2_CS"/>
</dbReference>
<evidence type="ECO:0000256" key="9">
    <source>
        <dbReference type="ARBA" id="ARBA00023125"/>
    </source>
</evidence>
<evidence type="ECO:0000256" key="7">
    <source>
        <dbReference type="ARBA" id="ARBA00022763"/>
    </source>
</evidence>
<proteinExistence type="inferred from homology"/>
<evidence type="ECO:0000256" key="3">
    <source>
        <dbReference type="ARBA" id="ARBA00006409"/>
    </source>
</evidence>
<keyword evidence="9" id="KW-0238">DNA-binding</keyword>
<dbReference type="InterPro" id="IPR036155">
    <property type="entry name" value="Crypto/Photolyase_N_sf"/>
</dbReference>
<keyword evidence="6" id="KW-0285">Flavoprotein</keyword>
<sequence length="509" mass="58512">MESLCWHRLTHQRTLIGYHIHYKEMLTQTDNSNRCPLLCVKLSYMNSDYRLKILNDKAPNTNGDYVVYWMQASQRTIQNDALSYAIQTANAMHKPLLVYFGITANFPQANRRHYRFMLEGMEETEKDLKELGIPLLVHPYGIIEGLKPLYSHMAYLVVDRGYTRHERAWRAQVAQETPCAMIMVESNVIVPVECASTKEEYSAATLRRKITPMIGECIQELPVLALSVPSLNLDTPYASADLSQIPALMEHLGIAEEASQCPWMHGGQANASAILKTFIQENLEGYGSKSNDPAIPHVSHLSPYLHFGMISPVTIYQEVMKTGLPDVAPFLEELVIRRELAMNFVYYNPLYDAYEGLPAWARASMQKHQADKRTSIYTKEQLERAETHDRYWNTAQRELVGLGTMHGYMRMYWGKKILEWSETPQEAFATALYLNNKYQMDGRDPNGFAGIAWCFGKHDRPWAERAIFGNVRYMNDKGLERKFTMQDYIERIEKQLQTHGITNPTAENT</sequence>
<reference evidence="15 16" key="1">
    <citation type="submission" date="2011-11" db="EMBL/GenBank/DDBJ databases">
        <title>Complete sequence of Spirochaeta sp. grapes.</title>
        <authorList>
            <consortium name="US DOE Joint Genome Institute"/>
            <person name="Lucas S."/>
            <person name="Han J."/>
            <person name="Lapidus A."/>
            <person name="Cheng J.-F."/>
            <person name="Goodwin L."/>
            <person name="Pitluck S."/>
            <person name="Peters L."/>
            <person name="Ovchinnikova G."/>
            <person name="Munk A.C."/>
            <person name="Detter J.C."/>
            <person name="Han C."/>
            <person name="Tapia R."/>
            <person name="Land M."/>
            <person name="Hauser L."/>
            <person name="Kyrpides N."/>
            <person name="Ivanova N."/>
            <person name="Pagani I."/>
            <person name="Ritalahtilisa K."/>
            <person name="Loeffler F."/>
            <person name="Woyke T."/>
        </authorList>
    </citation>
    <scope>NUCLEOTIDE SEQUENCE [LARGE SCALE GENOMIC DNA]</scope>
    <source>
        <strain evidence="16">ATCC BAA-1885 / DSM 22778 / Grapes</strain>
    </source>
</reference>
<dbReference type="AlphaFoldDB" id="G8QSF7"/>
<dbReference type="PANTHER" id="PTHR10211">
    <property type="entry name" value="DEOXYRIBODIPYRIMIDINE PHOTOLYASE"/>
    <property type="match status" value="1"/>
</dbReference>
<evidence type="ECO:0000256" key="6">
    <source>
        <dbReference type="ARBA" id="ARBA00022630"/>
    </source>
</evidence>
<evidence type="ECO:0000256" key="11">
    <source>
        <dbReference type="ARBA" id="ARBA00023239"/>
    </source>
</evidence>
<evidence type="ECO:0000256" key="5">
    <source>
        <dbReference type="ARBA" id="ARBA00014046"/>
    </source>
</evidence>
<evidence type="ECO:0000256" key="2">
    <source>
        <dbReference type="ARBA" id="ARBA00001974"/>
    </source>
</evidence>
<evidence type="ECO:0000256" key="12">
    <source>
        <dbReference type="ARBA" id="ARBA00031671"/>
    </source>
</evidence>
<dbReference type="Proteomes" id="UP000005632">
    <property type="component" value="Chromosome"/>
</dbReference>
<evidence type="ECO:0000313" key="15">
    <source>
        <dbReference type="EMBL" id="AEV30087.1"/>
    </source>
</evidence>
<dbReference type="PANTHER" id="PTHR10211:SF0">
    <property type="entry name" value="DEOXYRIBODIPYRIMIDINE PHOTO-LYASE"/>
    <property type="match status" value="1"/>
</dbReference>
<dbReference type="InterPro" id="IPR052219">
    <property type="entry name" value="Photolyase_Class-2"/>
</dbReference>
<dbReference type="Pfam" id="PF00875">
    <property type="entry name" value="DNA_photolyase"/>
    <property type="match status" value="1"/>
</dbReference>
<dbReference type="PROSITE" id="PS01083">
    <property type="entry name" value="DNA_PHOTOLYASES_2_1"/>
    <property type="match status" value="1"/>
</dbReference>
<dbReference type="Gene3D" id="3.40.50.620">
    <property type="entry name" value="HUPs"/>
    <property type="match status" value="1"/>
</dbReference>
<dbReference type="eggNOG" id="COG0415">
    <property type="taxonomic scope" value="Bacteria"/>
</dbReference>
<evidence type="ECO:0000256" key="13">
    <source>
        <dbReference type="ARBA" id="ARBA00033999"/>
    </source>
</evidence>
<dbReference type="KEGG" id="sgp:SpiGrapes_2311"/>
<comment type="cofactor">
    <cofactor evidence="2">
        <name>FAD</name>
        <dbReference type="ChEBI" id="CHEBI:57692"/>
    </cofactor>
</comment>
<keyword evidence="11 15" id="KW-0456">Lyase</keyword>
<dbReference type="STRING" id="158190.SpiGrapes_2311"/>
<protein>
    <recommendedName>
        <fullName evidence="5">Deoxyribodipyrimidine photo-lyase</fullName>
        <ecNumber evidence="4">4.1.99.3</ecNumber>
    </recommendedName>
    <alternativeName>
        <fullName evidence="12">DNA photolyase</fullName>
    </alternativeName>
</protein>
<organism evidence="15 16">
    <name type="scientific">Sphaerochaeta pleomorpha (strain ATCC BAA-1885 / DSM 22778 / Grapes)</name>
    <dbReference type="NCBI Taxonomy" id="158190"/>
    <lineage>
        <taxon>Bacteria</taxon>
        <taxon>Pseudomonadati</taxon>
        <taxon>Spirochaetota</taxon>
        <taxon>Spirochaetia</taxon>
        <taxon>Spirochaetales</taxon>
        <taxon>Sphaerochaetaceae</taxon>
        <taxon>Sphaerochaeta</taxon>
    </lineage>
</organism>
<dbReference type="Gene3D" id="1.25.40.80">
    <property type="match status" value="1"/>
</dbReference>
<accession>G8QSF7</accession>
<name>G8QSF7_SPHPG</name>
<keyword evidence="8" id="KW-0274">FAD</keyword>
<gene>
    <name evidence="15" type="ordered locus">SpiGrapes_2311</name>
</gene>